<evidence type="ECO:0000313" key="1">
    <source>
        <dbReference type="EMBL" id="BET03770.1"/>
    </source>
</evidence>
<dbReference type="EMBL" id="LC779549">
    <property type="protein sequence ID" value="BET03770.1"/>
    <property type="molecule type" value="Genomic_DNA"/>
</dbReference>
<keyword evidence="2" id="KW-1185">Reference proteome</keyword>
<accession>A0AA48LHX4</accession>
<evidence type="ECO:0000313" key="2">
    <source>
        <dbReference type="Proteomes" id="UP001181945"/>
    </source>
</evidence>
<reference evidence="1 2" key="1">
    <citation type="submission" date="2023-09" db="EMBL/GenBank/DDBJ databases">
        <title>Analysis of Cronobacter sakazakii GY3 phage.</title>
        <authorList>
            <person name="Zhang L."/>
            <person name="Hui L."/>
            <person name="Soleimani-Delfan A."/>
        </authorList>
    </citation>
    <scope>NUCLEOTIDE SEQUENCE [LARGE SCALE GENOMIC DNA]</scope>
    <source>
        <strain evidence="1 2">GY3</strain>
    </source>
</reference>
<dbReference type="Proteomes" id="UP001181945">
    <property type="component" value="Segment"/>
</dbReference>
<protein>
    <submittedName>
        <fullName evidence="1">Uncharacterized protein</fullName>
    </submittedName>
</protein>
<proteinExistence type="predicted"/>
<sequence length="174" mass="20487">MKRSIYCGLQVRARAGSIGTASWNEGRVATVVNVFGNFATYSYGPGEITYRIELRSFWNRFERVETFGPYHDEEPQEYESIVQVPRGMVVQYTIDGHTTDAMLYPYIYRSEYGIYAYSRDAKEWVFVRWSHIERNHPWMLRLPTDFGTARLTEAFTYPHFPAMLRLQQWSIINA</sequence>
<name>A0AA48LHX4_9CAUD</name>
<organism evidence="1 2">
    <name type="scientific">Cronobacter phage GY3</name>
    <dbReference type="NCBI Taxonomy" id="3075035"/>
    <lineage>
        <taxon>Viruses</taxon>
        <taxon>Duplodnaviria</taxon>
        <taxon>Heunggongvirae</taxon>
        <taxon>Uroviricota</taxon>
        <taxon>Caudoviricetes</taxon>
        <taxon>Autographivirales</taxon>
        <taxon>Autonotataviridae</taxon>
        <taxon>Melnykvirinae</taxon>
        <taxon>Cronosvirus</taxon>
        <taxon>Cronosvirus GY3</taxon>
    </lineage>
</organism>